<keyword evidence="5 6" id="KW-0472">Membrane</keyword>
<comment type="caution">
    <text evidence="7">The sequence shown here is derived from an EMBL/GenBank/DDBJ whole genome shotgun (WGS) entry which is preliminary data.</text>
</comment>
<feature type="transmembrane region" description="Helical" evidence="6">
    <location>
        <begin position="125"/>
        <end position="143"/>
    </location>
</feature>
<dbReference type="EMBL" id="BSYI01000002">
    <property type="protein sequence ID" value="GMG81168.1"/>
    <property type="molecule type" value="Genomic_DNA"/>
</dbReference>
<dbReference type="PANTHER" id="PTHR39087">
    <property type="entry name" value="UPF0104 MEMBRANE PROTEIN MJ1595"/>
    <property type="match status" value="1"/>
</dbReference>
<gene>
    <name evidence="7" type="ORF">LNKW23_03800</name>
</gene>
<feature type="transmembrane region" description="Helical" evidence="6">
    <location>
        <begin position="41"/>
        <end position="60"/>
    </location>
</feature>
<evidence type="ECO:0000256" key="6">
    <source>
        <dbReference type="SAM" id="Phobius"/>
    </source>
</evidence>
<organism evidence="7 8">
    <name type="scientific">Paralimibaculum aggregatum</name>
    <dbReference type="NCBI Taxonomy" id="3036245"/>
    <lineage>
        <taxon>Bacteria</taxon>
        <taxon>Pseudomonadati</taxon>
        <taxon>Pseudomonadota</taxon>
        <taxon>Alphaproteobacteria</taxon>
        <taxon>Rhodobacterales</taxon>
        <taxon>Paracoccaceae</taxon>
        <taxon>Paralimibaculum</taxon>
    </lineage>
</organism>
<keyword evidence="2" id="KW-1003">Cell membrane</keyword>
<evidence type="ECO:0000256" key="2">
    <source>
        <dbReference type="ARBA" id="ARBA00022475"/>
    </source>
</evidence>
<evidence type="ECO:0000313" key="8">
    <source>
        <dbReference type="Proteomes" id="UP001239909"/>
    </source>
</evidence>
<reference evidence="7 8" key="1">
    <citation type="submission" date="2023-04" db="EMBL/GenBank/DDBJ databases">
        <title>Marinoamorphus aggregata gen. nov., sp. Nov., isolate from tissue of brittle star Ophioplocus japonicus.</title>
        <authorList>
            <person name="Kawano K."/>
            <person name="Sawayama S."/>
            <person name="Nakagawa S."/>
        </authorList>
    </citation>
    <scope>NUCLEOTIDE SEQUENCE [LARGE SCALE GENOMIC DNA]</scope>
    <source>
        <strain evidence="7 8">NKW23</strain>
    </source>
</reference>
<keyword evidence="4 6" id="KW-1133">Transmembrane helix</keyword>
<evidence type="ECO:0000256" key="3">
    <source>
        <dbReference type="ARBA" id="ARBA00022692"/>
    </source>
</evidence>
<proteinExistence type="predicted"/>
<accession>A0ABQ6LCR0</accession>
<evidence type="ECO:0000256" key="1">
    <source>
        <dbReference type="ARBA" id="ARBA00004651"/>
    </source>
</evidence>
<dbReference type="PANTHER" id="PTHR39087:SF2">
    <property type="entry name" value="UPF0104 MEMBRANE PROTEIN MJ1595"/>
    <property type="match status" value="1"/>
</dbReference>
<dbReference type="Pfam" id="PF03706">
    <property type="entry name" value="LPG_synthase_TM"/>
    <property type="match status" value="1"/>
</dbReference>
<feature type="transmembrane region" description="Helical" evidence="6">
    <location>
        <begin position="289"/>
        <end position="316"/>
    </location>
</feature>
<dbReference type="RefSeq" id="WP_285669799.1">
    <property type="nucleotide sequence ID" value="NZ_BSYI01000002.1"/>
</dbReference>
<sequence length="334" mass="34487">MSARRLLTLALGLAMAAGFVWLIARETDGAALRAAFAEARAGWIGLGVLCFLAGYSARVARWRAMLALENPALTWGRCMGPFMISMAVNNVLPFRAGDALRAFAFSGRLGVGTGRVLATLVVERLLDLLTILGILGLALWLTGLDAGGLLGVGAAALVAAALAVALALLLPGVFEPLARGGAGLVARLAPGPGARLREESDRIFALLRRLARGAVMARLMLWSALAWGLEGCVFLCAALALPGMAAPEAAWLALPVGTLATLLPSTPGYVGTFDYFAAEAVQLFGEPQAVAAAFAILTHTMLYFPPLAVGGIALLLRPLPKGAAARAASQSPLP</sequence>
<protein>
    <submittedName>
        <fullName evidence="7">Lysylphosphatidylglycerol synthase transmembrane domain-containing protein</fullName>
    </submittedName>
</protein>
<evidence type="ECO:0000256" key="5">
    <source>
        <dbReference type="ARBA" id="ARBA00023136"/>
    </source>
</evidence>
<dbReference type="Proteomes" id="UP001239909">
    <property type="component" value="Unassembled WGS sequence"/>
</dbReference>
<keyword evidence="8" id="KW-1185">Reference proteome</keyword>
<comment type="subcellular location">
    <subcellularLocation>
        <location evidence="1">Cell membrane</location>
        <topology evidence="1">Multi-pass membrane protein</topology>
    </subcellularLocation>
</comment>
<name>A0ABQ6LCR0_9RHOB</name>
<evidence type="ECO:0000313" key="7">
    <source>
        <dbReference type="EMBL" id="GMG81168.1"/>
    </source>
</evidence>
<feature type="transmembrane region" description="Helical" evidence="6">
    <location>
        <begin position="149"/>
        <end position="170"/>
    </location>
</feature>
<feature type="transmembrane region" description="Helical" evidence="6">
    <location>
        <begin position="219"/>
        <end position="241"/>
    </location>
</feature>
<keyword evidence="3 6" id="KW-0812">Transmembrane</keyword>
<dbReference type="InterPro" id="IPR022791">
    <property type="entry name" value="L-PG_synthase/AglD"/>
</dbReference>
<evidence type="ECO:0000256" key="4">
    <source>
        <dbReference type="ARBA" id="ARBA00022989"/>
    </source>
</evidence>